<dbReference type="AlphaFoldDB" id="K0T0F8"/>
<dbReference type="Proteomes" id="UP000266841">
    <property type="component" value="Unassembled WGS sequence"/>
</dbReference>
<dbReference type="EMBL" id="AGNL01008203">
    <property type="protein sequence ID" value="EJK70674.1"/>
    <property type="molecule type" value="Genomic_DNA"/>
</dbReference>
<protein>
    <submittedName>
        <fullName evidence="3">Uncharacterized protein</fullName>
    </submittedName>
</protein>
<name>K0T0F8_THAOC</name>
<gene>
    <name evidence="3" type="ORF">THAOC_07948</name>
</gene>
<keyword evidence="4" id="KW-1185">Reference proteome</keyword>
<evidence type="ECO:0000313" key="3">
    <source>
        <dbReference type="EMBL" id="EJK70674.1"/>
    </source>
</evidence>
<feature type="region of interest" description="Disordered" evidence="1">
    <location>
        <begin position="432"/>
        <end position="453"/>
    </location>
</feature>
<dbReference type="InterPro" id="IPR025333">
    <property type="entry name" value="DUF4239"/>
</dbReference>
<dbReference type="eggNOG" id="ENOG502SR5W">
    <property type="taxonomic scope" value="Eukaryota"/>
</dbReference>
<evidence type="ECO:0000256" key="1">
    <source>
        <dbReference type="SAM" id="MobiDB-lite"/>
    </source>
</evidence>
<feature type="signal peptide" evidence="2">
    <location>
        <begin position="1"/>
        <end position="23"/>
    </location>
</feature>
<dbReference type="OrthoDB" id="434276at2759"/>
<proteinExistence type="predicted"/>
<keyword evidence="2" id="KW-0732">Signal</keyword>
<evidence type="ECO:0000313" key="4">
    <source>
        <dbReference type="Proteomes" id="UP000266841"/>
    </source>
</evidence>
<organism evidence="3 4">
    <name type="scientific">Thalassiosira oceanica</name>
    <name type="common">Marine diatom</name>
    <dbReference type="NCBI Taxonomy" id="159749"/>
    <lineage>
        <taxon>Eukaryota</taxon>
        <taxon>Sar</taxon>
        <taxon>Stramenopiles</taxon>
        <taxon>Ochrophyta</taxon>
        <taxon>Bacillariophyta</taxon>
        <taxon>Coscinodiscophyceae</taxon>
        <taxon>Thalassiosirophycidae</taxon>
        <taxon>Thalassiosirales</taxon>
        <taxon>Thalassiosiraceae</taxon>
        <taxon>Thalassiosira</taxon>
    </lineage>
</organism>
<sequence>MRGGSRRLALVAAAAAAVRCAVSFTPPARRLGANMPGWASRPNSGGELRGEGGEVNGSLQHTKSKSLPSSTKAAKKTRRGGKGGARGESKSMSNTSAEILETTIESTATFFDDELCLLDDSGIEQCFVSYPSDESNGVSFDRSLPFTTKGHNDNVDVLLRVIPIVMPILAFSTYVPTANIFHEFVDWLSDNTWVQVDGGQYQAQIITPAVNGLVVPSMALLFATLTSNTINTLRLRQMQIRTSLNTEANDLRMLVTMVDSMPKTQDGTAALKNHLRQYLVQYSSRIIAESNPGLSTGIDRLKSMDNELNGFLTILNSLSQASYATQYIDTYLPASNYTIDQSVFNNYDRQLGLDARQRQILIPFVSPNLLSETYGALNRLRTERSTRMLIGTFSALAVVNYDLVDPFMGSYNVVSSVDQTAEKVKLMTLLPELSGGNTSQDNDERQAQDPRTGMLGKMCPKWSLLFDLSQSRSVGRSHPARVHMSAKFV</sequence>
<feature type="compositionally biased region" description="Polar residues" evidence="1">
    <location>
        <begin position="57"/>
        <end position="70"/>
    </location>
</feature>
<reference evidence="3 4" key="1">
    <citation type="journal article" date="2012" name="Genome Biol.">
        <title>Genome and low-iron response of an oceanic diatom adapted to chronic iron limitation.</title>
        <authorList>
            <person name="Lommer M."/>
            <person name="Specht M."/>
            <person name="Roy A.S."/>
            <person name="Kraemer L."/>
            <person name="Andreson R."/>
            <person name="Gutowska M.A."/>
            <person name="Wolf J."/>
            <person name="Bergner S.V."/>
            <person name="Schilhabel M.B."/>
            <person name="Klostermeier U.C."/>
            <person name="Beiko R.G."/>
            <person name="Rosenstiel P."/>
            <person name="Hippler M."/>
            <person name="Laroche J."/>
        </authorList>
    </citation>
    <scope>NUCLEOTIDE SEQUENCE [LARGE SCALE GENOMIC DNA]</scope>
    <source>
        <strain evidence="3 4">CCMP1005</strain>
    </source>
</reference>
<evidence type="ECO:0000256" key="2">
    <source>
        <dbReference type="SAM" id="SignalP"/>
    </source>
</evidence>
<feature type="region of interest" description="Disordered" evidence="1">
    <location>
        <begin position="31"/>
        <end position="96"/>
    </location>
</feature>
<dbReference type="Pfam" id="PF14023">
    <property type="entry name" value="Bestrophin-like"/>
    <property type="match status" value="1"/>
</dbReference>
<accession>K0T0F8</accession>
<feature type="chain" id="PRO_5003841545" evidence="2">
    <location>
        <begin position="24"/>
        <end position="489"/>
    </location>
</feature>
<comment type="caution">
    <text evidence="3">The sequence shown here is derived from an EMBL/GenBank/DDBJ whole genome shotgun (WGS) entry which is preliminary data.</text>
</comment>